<comment type="catalytic activity">
    <reaction evidence="6">
        <text>a sn-glycero-3-phosphodiester + H2O = an alcohol + sn-glycerol 3-phosphate + H(+)</text>
        <dbReference type="Rhea" id="RHEA:12969"/>
        <dbReference type="ChEBI" id="CHEBI:15377"/>
        <dbReference type="ChEBI" id="CHEBI:15378"/>
        <dbReference type="ChEBI" id="CHEBI:30879"/>
        <dbReference type="ChEBI" id="CHEBI:57597"/>
        <dbReference type="ChEBI" id="CHEBI:83408"/>
        <dbReference type="EC" id="3.1.4.46"/>
    </reaction>
</comment>
<dbReference type="GO" id="GO:0008889">
    <property type="term" value="F:glycerophosphodiester phosphodiesterase activity"/>
    <property type="evidence" value="ECO:0007669"/>
    <property type="project" value="UniProtKB-EC"/>
</dbReference>
<dbReference type="SUPFAM" id="SSF51695">
    <property type="entry name" value="PLC-like phosphodiesterases"/>
    <property type="match status" value="1"/>
</dbReference>
<evidence type="ECO:0000256" key="5">
    <source>
        <dbReference type="ARBA" id="ARBA00022801"/>
    </source>
</evidence>
<reference evidence="9 10" key="1">
    <citation type="submission" date="2015-01" db="EMBL/GenBank/DDBJ databases">
        <title>The Genome Sequence of Ochroconis gallopava CBS43764.</title>
        <authorList>
            <consortium name="The Broad Institute Genomics Platform"/>
            <person name="Cuomo C."/>
            <person name="de Hoog S."/>
            <person name="Gorbushina A."/>
            <person name="Stielow B."/>
            <person name="Teixiera M."/>
            <person name="Abouelleil A."/>
            <person name="Chapman S.B."/>
            <person name="Priest M."/>
            <person name="Young S.K."/>
            <person name="Wortman J."/>
            <person name="Nusbaum C."/>
            <person name="Birren B."/>
        </authorList>
    </citation>
    <scope>NUCLEOTIDE SEQUENCE [LARGE SCALE GENOMIC DNA]</scope>
    <source>
        <strain evidence="9 10">CBS 43764</strain>
    </source>
</reference>
<dbReference type="AlphaFoldDB" id="A0A0D1YLV3"/>
<dbReference type="InParanoid" id="A0A0D1YLV3"/>
<evidence type="ECO:0000256" key="7">
    <source>
        <dbReference type="SAM" id="SignalP"/>
    </source>
</evidence>
<dbReference type="HOGENOM" id="CLU_036449_0_0_1"/>
<dbReference type="OrthoDB" id="1058301at2759"/>
<dbReference type="InterPro" id="IPR030395">
    <property type="entry name" value="GP_PDE_dom"/>
</dbReference>
<evidence type="ECO:0000256" key="4">
    <source>
        <dbReference type="ARBA" id="ARBA00022798"/>
    </source>
</evidence>
<keyword evidence="5" id="KW-0378">Hydrolase</keyword>
<evidence type="ECO:0000313" key="9">
    <source>
        <dbReference type="EMBL" id="KIW01812.1"/>
    </source>
</evidence>
<name>A0A0D1YLV3_9PEZI</name>
<evidence type="ECO:0000313" key="10">
    <source>
        <dbReference type="Proteomes" id="UP000053259"/>
    </source>
</evidence>
<protein>
    <recommendedName>
        <fullName evidence="2">glycerophosphodiester phosphodiesterase</fullName>
        <ecNumber evidence="2">3.1.4.46</ecNumber>
    </recommendedName>
</protein>
<evidence type="ECO:0000256" key="3">
    <source>
        <dbReference type="ARBA" id="ARBA00022729"/>
    </source>
</evidence>
<dbReference type="GO" id="GO:0006629">
    <property type="term" value="P:lipid metabolic process"/>
    <property type="evidence" value="ECO:0007669"/>
    <property type="project" value="InterPro"/>
</dbReference>
<dbReference type="STRING" id="253628.A0A0D1YLV3"/>
<evidence type="ECO:0000259" key="8">
    <source>
        <dbReference type="PROSITE" id="PS51704"/>
    </source>
</evidence>
<accession>A0A0D1YLV3</accession>
<keyword evidence="3 7" id="KW-0732">Signal</keyword>
<dbReference type="PANTHER" id="PTHR43620:SF7">
    <property type="entry name" value="GLYCEROPHOSPHODIESTER PHOSPHODIESTERASE GDPD5-RELATED"/>
    <property type="match status" value="1"/>
</dbReference>
<sequence length="437" mass="47888">MHISSPLSLAASALLANGVAALPWYHTPAVKQTPKTDYMVSFDPRPYYIINNMTKGPLRSKLESCENGPFAISSWSIGHRGGGTLQFPEETVESTVAGARMGAGILECDVAFTKDKQLVCRHSLCDLHTTTDILLRPELAAKCTKPFTPANATHSASALCCTSDITLKEFTTLCGKQDGFNASATTPKDYQYGTPKWRTELYDTCGTVMTLESYIDLVDSLPGYRNFTPELKTPPSAVPMPFNGYTQEQYARDMIEMFIKKGIDADRVYAQSFNPPDIYQWIKEYPAFGKQAVFLDEDGDDAPGPNYTAAVARLPELKAKGVNIISPPFPYLLTYGDKKNSTIVPSSYALAAKAAGLDIIAWSFERSGPLKGAGLNDDYYYFTIADATKYDGQLYDVLNVLGNEIGIIGLFSDWSSTVTYFANCFSLAGPDPSKYKV</sequence>
<dbReference type="VEuPathDB" id="FungiDB:PV09_06667"/>
<keyword evidence="10" id="KW-1185">Reference proteome</keyword>
<comment type="similarity">
    <text evidence="1">Belongs to the glycerophosphoryl diester phosphodiesterase family.</text>
</comment>
<evidence type="ECO:0000256" key="1">
    <source>
        <dbReference type="ARBA" id="ARBA00007277"/>
    </source>
</evidence>
<keyword evidence="4" id="KW-0319">Glycerol metabolism</keyword>
<dbReference type="Proteomes" id="UP000053259">
    <property type="component" value="Unassembled WGS sequence"/>
</dbReference>
<dbReference type="GO" id="GO:0006071">
    <property type="term" value="P:glycerol metabolic process"/>
    <property type="evidence" value="ECO:0007669"/>
    <property type="project" value="UniProtKB-KW"/>
</dbReference>
<dbReference type="Pfam" id="PF03009">
    <property type="entry name" value="GDPD"/>
    <property type="match status" value="1"/>
</dbReference>
<dbReference type="PROSITE" id="PS51704">
    <property type="entry name" value="GP_PDE"/>
    <property type="match status" value="1"/>
</dbReference>
<feature type="signal peptide" evidence="7">
    <location>
        <begin position="1"/>
        <end position="21"/>
    </location>
</feature>
<dbReference type="EMBL" id="KN847552">
    <property type="protein sequence ID" value="KIW01812.1"/>
    <property type="molecule type" value="Genomic_DNA"/>
</dbReference>
<evidence type="ECO:0000256" key="2">
    <source>
        <dbReference type="ARBA" id="ARBA00012247"/>
    </source>
</evidence>
<dbReference type="PANTHER" id="PTHR43620">
    <property type="entry name" value="GLYCEROPHOSPHORYL DIESTER PHOSPHODIESTERASE"/>
    <property type="match status" value="1"/>
</dbReference>
<dbReference type="InterPro" id="IPR017946">
    <property type="entry name" value="PLC-like_Pdiesterase_TIM-brl"/>
</dbReference>
<dbReference type="RefSeq" id="XP_016211681.1">
    <property type="nucleotide sequence ID" value="XM_016360342.1"/>
</dbReference>
<feature type="domain" description="GP-PDE" evidence="8">
    <location>
        <begin position="74"/>
        <end position="405"/>
    </location>
</feature>
<dbReference type="Gene3D" id="3.20.20.190">
    <property type="entry name" value="Phosphatidylinositol (PI) phosphodiesterase"/>
    <property type="match status" value="1"/>
</dbReference>
<dbReference type="EC" id="3.1.4.46" evidence="2"/>
<evidence type="ECO:0000256" key="6">
    <source>
        <dbReference type="ARBA" id="ARBA00047512"/>
    </source>
</evidence>
<feature type="chain" id="PRO_5002237170" description="glycerophosphodiester phosphodiesterase" evidence="7">
    <location>
        <begin position="22"/>
        <end position="437"/>
    </location>
</feature>
<gene>
    <name evidence="9" type="ORF">PV09_06667</name>
</gene>
<dbReference type="GeneID" id="27314640"/>
<organism evidence="9 10">
    <name type="scientific">Verruconis gallopava</name>
    <dbReference type="NCBI Taxonomy" id="253628"/>
    <lineage>
        <taxon>Eukaryota</taxon>
        <taxon>Fungi</taxon>
        <taxon>Dikarya</taxon>
        <taxon>Ascomycota</taxon>
        <taxon>Pezizomycotina</taxon>
        <taxon>Dothideomycetes</taxon>
        <taxon>Pleosporomycetidae</taxon>
        <taxon>Venturiales</taxon>
        <taxon>Sympoventuriaceae</taxon>
        <taxon>Verruconis</taxon>
    </lineage>
</organism>
<proteinExistence type="inferred from homology"/>